<gene>
    <name evidence="1" type="ORF">H4S07_004108</name>
</gene>
<accession>A0ACC1LC30</accession>
<comment type="caution">
    <text evidence="1">The sequence shown here is derived from an EMBL/GenBank/DDBJ whole genome shotgun (WGS) entry which is preliminary data.</text>
</comment>
<proteinExistence type="predicted"/>
<dbReference type="EMBL" id="JANBUP010001542">
    <property type="protein sequence ID" value="KAJ2805044.1"/>
    <property type="molecule type" value="Genomic_DNA"/>
</dbReference>
<sequence>MTPQAPAIPVVTLPPPPAAPQQPRFFPLERTLDTFGGIDTQSCTAFRPRVRMPSISEYGTVDIRALTLSIESGIVLEVTTALNTLVRISAHADVALPLAQCEELAEVLANILENVKLPRIAHKGYVLAGVRGSPCGEGNEVRLDSVPILKPATGAASSYSDDTKLFGIVCSNDLSEGGMIGDDMQDESAVRGLLHGNEDLWSFTSDRTLSVAYALRNLTFLPANQAYLAGSIDFMQAFSALATLCDEVVCGVHCDRGDSEDIHRLPSLVVLRAVEFRKSLVVMLANLADKIDLGQAGEQFLRSALRIIAYFVDEQQTGDVTGEWMRECMPSVPGDPLAAISHVKAHDGRMYYLHALEAAGRLSVADKNRMFIATATSPSQFGSLTHACASLLAGHQAAISLYPSATANFTEQRLMWVQMVLIVLSNFICVVTPQPLVASRKYSAFRLSPSGAILSHSVINGVGDSGPTSPTPGNSMRRALARRPMPFKPVAFTTTAVPPALKELRQTLASNGDMVRSLFEIVFVWWVQIGLPCVRGQAFQLHDSPISDLAERALYILQLLHPENDALFASRWSEWVVDRAAACQVSSTLTEILYELIGLIPVQSLNSTY</sequence>
<reference evidence="1" key="1">
    <citation type="submission" date="2022-07" db="EMBL/GenBank/DDBJ databases">
        <title>Phylogenomic reconstructions and comparative analyses of Kickxellomycotina fungi.</title>
        <authorList>
            <person name="Reynolds N.K."/>
            <person name="Stajich J.E."/>
            <person name="Barry K."/>
            <person name="Grigoriev I.V."/>
            <person name="Crous P."/>
            <person name="Smith M.E."/>
        </authorList>
    </citation>
    <scope>NUCLEOTIDE SEQUENCE</scope>
    <source>
        <strain evidence="1">CBS 102833</strain>
    </source>
</reference>
<evidence type="ECO:0000313" key="2">
    <source>
        <dbReference type="Proteomes" id="UP001140096"/>
    </source>
</evidence>
<keyword evidence="2" id="KW-1185">Reference proteome</keyword>
<organism evidence="1 2">
    <name type="scientific">Coemansia furcata</name>
    <dbReference type="NCBI Taxonomy" id="417177"/>
    <lineage>
        <taxon>Eukaryota</taxon>
        <taxon>Fungi</taxon>
        <taxon>Fungi incertae sedis</taxon>
        <taxon>Zoopagomycota</taxon>
        <taxon>Kickxellomycotina</taxon>
        <taxon>Kickxellomycetes</taxon>
        <taxon>Kickxellales</taxon>
        <taxon>Kickxellaceae</taxon>
        <taxon>Coemansia</taxon>
    </lineage>
</organism>
<name>A0ACC1LC30_9FUNG</name>
<protein>
    <submittedName>
        <fullName evidence="1">Uncharacterized protein</fullName>
    </submittedName>
</protein>
<dbReference type="Proteomes" id="UP001140096">
    <property type="component" value="Unassembled WGS sequence"/>
</dbReference>
<evidence type="ECO:0000313" key="1">
    <source>
        <dbReference type="EMBL" id="KAJ2805044.1"/>
    </source>
</evidence>